<gene>
    <name evidence="3" type="ORF">AXG93_620s1000</name>
</gene>
<evidence type="ECO:0000313" key="3">
    <source>
        <dbReference type="EMBL" id="OAE23233.1"/>
    </source>
</evidence>
<accession>A0A176VS38</accession>
<dbReference type="SUPFAM" id="SSF53098">
    <property type="entry name" value="Ribonuclease H-like"/>
    <property type="match status" value="1"/>
</dbReference>
<evidence type="ECO:0000256" key="1">
    <source>
        <dbReference type="ARBA" id="ARBA00023268"/>
    </source>
</evidence>
<dbReference type="PANTHER" id="PTHR37984">
    <property type="entry name" value="PROTEIN CBG26694"/>
    <property type="match status" value="1"/>
</dbReference>
<reference evidence="3" key="1">
    <citation type="submission" date="2016-03" db="EMBL/GenBank/DDBJ databases">
        <title>Mechanisms controlling the formation of the plant cell surface in tip-growing cells are functionally conserved among land plants.</title>
        <authorList>
            <person name="Honkanen S."/>
            <person name="Jones V.A."/>
            <person name="Morieri G."/>
            <person name="Champion C."/>
            <person name="Hetherington A.J."/>
            <person name="Kelly S."/>
            <person name="Saint-Marcoux D."/>
            <person name="Proust H."/>
            <person name="Prescott H."/>
            <person name="Dolan L."/>
        </authorList>
    </citation>
    <scope>NUCLEOTIDE SEQUENCE [LARGE SCALE GENOMIC DNA]</scope>
    <source>
        <tissue evidence="3">Whole gametophyte</tissue>
    </source>
</reference>
<dbReference type="PANTHER" id="PTHR37984:SF5">
    <property type="entry name" value="PROTEIN NYNRIN-LIKE"/>
    <property type="match status" value="1"/>
</dbReference>
<dbReference type="Pfam" id="PF17921">
    <property type="entry name" value="Integrase_H2C2"/>
    <property type="match status" value="1"/>
</dbReference>
<protein>
    <recommendedName>
        <fullName evidence="2">Integrase catalytic domain-containing protein</fullName>
    </recommendedName>
</protein>
<dbReference type="InterPro" id="IPR050951">
    <property type="entry name" value="Retrovirus_Pol_polyprotein"/>
</dbReference>
<proteinExistence type="predicted"/>
<evidence type="ECO:0000313" key="4">
    <source>
        <dbReference type="Proteomes" id="UP000077202"/>
    </source>
</evidence>
<dbReference type="InterPro" id="IPR036397">
    <property type="entry name" value="RNaseH_sf"/>
</dbReference>
<dbReference type="Proteomes" id="UP000077202">
    <property type="component" value="Unassembled WGS sequence"/>
</dbReference>
<dbReference type="Gene3D" id="3.30.420.10">
    <property type="entry name" value="Ribonuclease H-like superfamily/Ribonuclease H"/>
    <property type="match status" value="2"/>
</dbReference>
<dbReference type="InterPro" id="IPR012337">
    <property type="entry name" value="RNaseH-like_sf"/>
</dbReference>
<feature type="domain" description="Integrase catalytic" evidence="2">
    <location>
        <begin position="263"/>
        <end position="374"/>
    </location>
</feature>
<dbReference type="Gene3D" id="3.30.70.270">
    <property type="match status" value="1"/>
</dbReference>
<comment type="caution">
    <text evidence="3">The sequence shown here is derived from an EMBL/GenBank/DDBJ whole genome shotgun (WGS) entry which is preliminary data.</text>
</comment>
<keyword evidence="1" id="KW-0511">Multifunctional enzyme</keyword>
<dbReference type="EMBL" id="LVLJ01002901">
    <property type="protein sequence ID" value="OAE23233.1"/>
    <property type="molecule type" value="Genomic_DNA"/>
</dbReference>
<evidence type="ECO:0000259" key="2">
    <source>
        <dbReference type="PROSITE" id="PS50994"/>
    </source>
</evidence>
<dbReference type="InterPro" id="IPR041577">
    <property type="entry name" value="RT_RNaseH_2"/>
</dbReference>
<keyword evidence="4" id="KW-1185">Reference proteome</keyword>
<dbReference type="InterPro" id="IPR041588">
    <property type="entry name" value="Integrase_H2C2"/>
</dbReference>
<dbReference type="GO" id="GO:0003824">
    <property type="term" value="F:catalytic activity"/>
    <property type="evidence" value="ECO:0007669"/>
    <property type="project" value="UniProtKB-KW"/>
</dbReference>
<dbReference type="InterPro" id="IPR001584">
    <property type="entry name" value="Integrase_cat-core"/>
</dbReference>
<dbReference type="GO" id="GO:0003676">
    <property type="term" value="F:nucleic acid binding"/>
    <property type="evidence" value="ECO:0007669"/>
    <property type="project" value="InterPro"/>
</dbReference>
<dbReference type="InterPro" id="IPR043128">
    <property type="entry name" value="Rev_trsase/Diguanyl_cyclase"/>
</dbReference>
<sequence>MALLAPKNVREIRGFLGCVGYYRRFIDSYAKRVTMLTELLKKEQAFVWTSERQAAFEDLKKQLVSAPILSPSVWTKEFHVTIDASGWCLGAILWQHDDQQMRGLAAVADISSQFPDEIPVQRVSIGADAVRVEPPVPSEYEDIINYLKTRRYPAELCRDEKVAFQYKVAPYILISSVLFRMGSDDKIRRCLEVGERKRVMQALHAGDSGGHFATNTTVNRIKSAGYWWPFIIRDVRKYIMSCDQCQRTGAPGFQNHWPLTPIVPLAPFMKWGINFVGPISPVSRVRNRYIILATDYATKWVEARASKKNDAKIAAGFLFEEIMMRFGYPLELVSDRGKILNKMVSAHKTDWDRKLPSAIHAYNTSEKSTTGRTPYYMVFGQEAIHGIELTVESYRIMATRLGERVEDPAHRMIAIEDLEEGRAEAIEQNRIIQARRKEDFDSKLPEDHGKEKGSMVLMYDNRHHKFPGKLHTRRLGPFKKTAGIRPNMGMSWMTKFQGRGALKGCRCKQSGGELNNVACGAKWKLWRRRSEDVDLFSLSSDKLAPRFVAAVSDFSSVLEYGLWRPVVLK</sequence>
<dbReference type="Pfam" id="PF17919">
    <property type="entry name" value="RT_RNaseH_2"/>
    <property type="match status" value="1"/>
</dbReference>
<dbReference type="FunFam" id="3.30.70.270:FF:000020">
    <property type="entry name" value="Transposon Tf2-6 polyprotein-like Protein"/>
    <property type="match status" value="1"/>
</dbReference>
<organism evidence="3 4">
    <name type="scientific">Marchantia polymorpha subsp. ruderalis</name>
    <dbReference type="NCBI Taxonomy" id="1480154"/>
    <lineage>
        <taxon>Eukaryota</taxon>
        <taxon>Viridiplantae</taxon>
        <taxon>Streptophyta</taxon>
        <taxon>Embryophyta</taxon>
        <taxon>Marchantiophyta</taxon>
        <taxon>Marchantiopsida</taxon>
        <taxon>Marchantiidae</taxon>
        <taxon>Marchantiales</taxon>
        <taxon>Marchantiaceae</taxon>
        <taxon>Marchantia</taxon>
    </lineage>
</organism>
<dbReference type="Gene3D" id="1.10.340.70">
    <property type="match status" value="1"/>
</dbReference>
<dbReference type="PROSITE" id="PS50994">
    <property type="entry name" value="INTEGRASE"/>
    <property type="match status" value="1"/>
</dbReference>
<dbReference type="InterPro" id="IPR043502">
    <property type="entry name" value="DNA/RNA_pol_sf"/>
</dbReference>
<dbReference type="SUPFAM" id="SSF56672">
    <property type="entry name" value="DNA/RNA polymerases"/>
    <property type="match status" value="1"/>
</dbReference>
<dbReference type="GO" id="GO:0015074">
    <property type="term" value="P:DNA integration"/>
    <property type="evidence" value="ECO:0007669"/>
    <property type="project" value="InterPro"/>
</dbReference>
<dbReference type="AlphaFoldDB" id="A0A176VS38"/>
<name>A0A176VS38_MARPO</name>